<keyword evidence="5" id="KW-0804">Transcription</keyword>
<keyword evidence="4" id="KW-0238">DNA-binding</keyword>
<dbReference type="STRING" id="1789683.A0A1X7QXK2"/>
<evidence type="ECO:0000313" key="9">
    <source>
        <dbReference type="EMBL" id="SMN17756.1"/>
    </source>
</evidence>
<dbReference type="PANTHER" id="PTHR31668">
    <property type="entry name" value="GLUCOSE TRANSPORT TRANSCRIPTION REGULATOR RGT1-RELATED-RELATED"/>
    <property type="match status" value="1"/>
</dbReference>
<feature type="compositionally biased region" description="Low complexity" evidence="7">
    <location>
        <begin position="519"/>
        <end position="529"/>
    </location>
</feature>
<dbReference type="GO" id="GO:0003677">
    <property type="term" value="F:DNA binding"/>
    <property type="evidence" value="ECO:0007669"/>
    <property type="project" value="UniProtKB-KW"/>
</dbReference>
<dbReference type="InterPro" id="IPR036864">
    <property type="entry name" value="Zn2-C6_fun-type_DNA-bd_sf"/>
</dbReference>
<gene>
    <name evidence="9" type="ORF">KASA_0Q01056G</name>
</gene>
<feature type="domain" description="Zn(2)-C6 fungal-type" evidence="8">
    <location>
        <begin position="31"/>
        <end position="63"/>
    </location>
</feature>
<feature type="region of interest" description="Disordered" evidence="7">
    <location>
        <begin position="400"/>
        <end position="419"/>
    </location>
</feature>
<dbReference type="PROSITE" id="PS50048">
    <property type="entry name" value="ZN2_CY6_FUNGAL_2"/>
    <property type="match status" value="1"/>
</dbReference>
<reference evidence="9 10" key="1">
    <citation type="submission" date="2017-04" db="EMBL/GenBank/DDBJ databases">
        <authorList>
            <person name="Afonso C.L."/>
            <person name="Miller P.J."/>
            <person name="Scott M.A."/>
            <person name="Spackman E."/>
            <person name="Goraichik I."/>
            <person name="Dimitrov K.M."/>
            <person name="Suarez D.L."/>
            <person name="Swayne D.E."/>
        </authorList>
    </citation>
    <scope>NUCLEOTIDE SEQUENCE [LARGE SCALE GENOMIC DNA]</scope>
</reference>
<dbReference type="Gene3D" id="4.10.240.10">
    <property type="entry name" value="Zn(2)-C6 fungal-type DNA-binding domain"/>
    <property type="match status" value="1"/>
</dbReference>
<dbReference type="PANTHER" id="PTHR31668:SF26">
    <property type="entry name" value="GLUCOSE TRANSPORT TRANSCRIPTION REGULATOR RGT1-RELATED"/>
    <property type="match status" value="1"/>
</dbReference>
<dbReference type="CDD" id="cd00067">
    <property type="entry name" value="GAL4"/>
    <property type="match status" value="1"/>
</dbReference>
<feature type="region of interest" description="Disordered" evidence="7">
    <location>
        <begin position="1"/>
        <end position="29"/>
    </location>
</feature>
<dbReference type="GO" id="GO:0008270">
    <property type="term" value="F:zinc ion binding"/>
    <property type="evidence" value="ECO:0007669"/>
    <property type="project" value="InterPro"/>
</dbReference>
<feature type="compositionally biased region" description="Low complexity" evidence="7">
    <location>
        <begin position="343"/>
        <end position="374"/>
    </location>
</feature>
<dbReference type="OrthoDB" id="5426978at2759"/>
<accession>A0A1X7QXK2</accession>
<dbReference type="Proteomes" id="UP000196158">
    <property type="component" value="Unassembled WGS sequence"/>
</dbReference>
<dbReference type="Pfam" id="PF00172">
    <property type="entry name" value="Zn_clus"/>
    <property type="match status" value="1"/>
</dbReference>
<evidence type="ECO:0000256" key="4">
    <source>
        <dbReference type="ARBA" id="ARBA00023125"/>
    </source>
</evidence>
<keyword evidence="6" id="KW-0539">Nucleus</keyword>
<dbReference type="InterPro" id="IPR050797">
    <property type="entry name" value="Carb_Metab_Trans_Reg"/>
</dbReference>
<evidence type="ECO:0000256" key="6">
    <source>
        <dbReference type="ARBA" id="ARBA00023242"/>
    </source>
</evidence>
<dbReference type="GO" id="GO:0000981">
    <property type="term" value="F:DNA-binding transcription factor activity, RNA polymerase II-specific"/>
    <property type="evidence" value="ECO:0007669"/>
    <property type="project" value="InterPro"/>
</dbReference>
<feature type="compositionally biased region" description="Polar residues" evidence="7">
    <location>
        <begin position="562"/>
        <end position="579"/>
    </location>
</feature>
<feature type="region of interest" description="Disordered" evidence="7">
    <location>
        <begin position="434"/>
        <end position="465"/>
    </location>
</feature>
<feature type="compositionally biased region" description="Low complexity" evidence="7">
    <location>
        <begin position="436"/>
        <end position="463"/>
    </location>
</feature>
<name>A0A1X7QXK2_9SACH</name>
<feature type="compositionally biased region" description="Polar residues" evidence="7">
    <location>
        <begin position="723"/>
        <end position="732"/>
    </location>
</feature>
<evidence type="ECO:0000256" key="3">
    <source>
        <dbReference type="ARBA" id="ARBA00023015"/>
    </source>
</evidence>
<evidence type="ECO:0000259" key="8">
    <source>
        <dbReference type="PROSITE" id="PS50048"/>
    </source>
</evidence>
<feature type="region of interest" description="Disordered" evidence="7">
    <location>
        <begin position="343"/>
        <end position="386"/>
    </location>
</feature>
<evidence type="ECO:0000256" key="5">
    <source>
        <dbReference type="ARBA" id="ARBA00023163"/>
    </source>
</evidence>
<dbReference type="SUPFAM" id="SSF57701">
    <property type="entry name" value="Zn2/Cys6 DNA-binding domain"/>
    <property type="match status" value="1"/>
</dbReference>
<feature type="compositionally biased region" description="Low complexity" evidence="7">
    <location>
        <begin position="585"/>
        <end position="599"/>
    </location>
</feature>
<evidence type="ECO:0000256" key="2">
    <source>
        <dbReference type="ARBA" id="ARBA00022833"/>
    </source>
</evidence>
<keyword evidence="1" id="KW-0479">Metal-binding</keyword>
<proteinExistence type="predicted"/>
<dbReference type="PROSITE" id="PS00463">
    <property type="entry name" value="ZN2_CY6_FUNGAL_1"/>
    <property type="match status" value="1"/>
</dbReference>
<dbReference type="InterPro" id="IPR001138">
    <property type="entry name" value="Zn2Cys6_DnaBD"/>
</dbReference>
<feature type="region of interest" description="Disordered" evidence="7">
    <location>
        <begin position="513"/>
        <end position="612"/>
    </location>
</feature>
<dbReference type="SMART" id="SM00066">
    <property type="entry name" value="GAL4"/>
    <property type="match status" value="1"/>
</dbReference>
<keyword evidence="3" id="KW-0805">Transcription regulation</keyword>
<evidence type="ECO:0000256" key="7">
    <source>
        <dbReference type="SAM" id="MobiDB-lite"/>
    </source>
</evidence>
<evidence type="ECO:0000313" key="10">
    <source>
        <dbReference type="Proteomes" id="UP000196158"/>
    </source>
</evidence>
<evidence type="ECO:0000256" key="1">
    <source>
        <dbReference type="ARBA" id="ARBA00022723"/>
    </source>
</evidence>
<keyword evidence="10" id="KW-1185">Reference proteome</keyword>
<sequence length="1315" mass="145725">MSKVSIDGIRTKSNNSQDKSTNKKRTKASRACDQCRKKKIKCDYNDEKAICTHCSRNNEACTFERVPLKRGPSKGYHKSTTKKNKINNTNIMNTVDPLNPGIIQGGNTATTIGNDQNSMVTPTTLIPSGNIGVPSVFAQTNDNTPSNEQLVLMDNNNNNNNKVIPRTPSRSNSASILLPPLSQYMPPSIGSRTGSVSAGANNDLGYGPTTTNNNNNTTSIAVAGVTTTSNNNNGGSNTNNFGVLNINNSSTLPNFNLGQQQFWKVPYHEFSHKRKGSIDSLSSDISVRNVNQQDQFYMNTGNNANTSQNMKKTSSSGYNNSIGSGSTSGSNYWSFFKSTANINNPPNNIVTPTNNNTNNIIATNNNNNNNNNSNDDTQSERSRGSSLIPSIIRQTSNSVIMGGQPQLPPPSSSPALQPQNSYSYFQFQQHQLQSLNGNNNNSNSNNNNGNNPNSINPNNYNPSLTMFSQYATTGFQSRNNSITSDAMSPSSSSIYPPVVKQNLAPTAIESTKISLPPQNLTNHNRNNENLDYNKVSSQREPSPSIKIRNNSNNNRLHRNSSVASIESLLSGNDMDSNSDIKNRNRNNSANNTSAASDSNVQKNELSKKSHDMIGKPQEHIQNTAGNVILYGQISDIELINLYYEFIHVGFPIIPLNKRTLTNDILLVNTQPISSIHELNNYVILWFRNSLELLVRVALKKENKNDHFFDNKFSNPFDKFKNLSSHQNNNESGTKNDIKPDGTTDGENELPTKELFEVQSIFIAALNECFQKIVDIHPKFRENKDIISPKIKIIYLSTLLILNYILGYVGYDNSFVLGMSVTIFNEFKLYKLLILPENDSSGYYNIFRGSLNDIPTGSIDSSIDENERLENIQFERDTLVIFKRLYISLIIFDSLQSCTFGGPKLLNISVDKHMIDAIFNSLNESINAGTDDKWCLDEDPIRLKIIVQNLKLGVLLSQLSMNRVSLNSSNNTKNVDLTRLVWLPEHMAHSVEMWNKENESDALPHHVVNHKHRESRGSLCGSMSEITTMSALFSAVIQTKQYLINYLISINHKSDPNFKMTIDMTGVIADTLCSLLKQILKLLTLMMRTNSVNSIDPNNRPSLSPATTHMAARTGSVPDDNTDAALSSIPTAASMTMNAATPNVPPSGRSTTPITNDFYQKLLGLDGDGSDSSGANKGTVSLFGISIFHELYNLTNIIKQLPTVLIRVVMKISYTDNLKAQAQVVKLSNSLNEVVQIVSLLSLMKPFKMFESESLKDKALTMDGEFNPELSLKWKYISKSADIYSNVDVASDEWIIARFINVGWMLLDDAELGWYQ</sequence>
<organism evidence="9 10">
    <name type="scientific">Maudiozyma saulgeensis</name>
    <dbReference type="NCBI Taxonomy" id="1789683"/>
    <lineage>
        <taxon>Eukaryota</taxon>
        <taxon>Fungi</taxon>
        <taxon>Dikarya</taxon>
        <taxon>Ascomycota</taxon>
        <taxon>Saccharomycotina</taxon>
        <taxon>Saccharomycetes</taxon>
        <taxon>Saccharomycetales</taxon>
        <taxon>Saccharomycetaceae</taxon>
        <taxon>Maudiozyma</taxon>
    </lineage>
</organism>
<feature type="region of interest" description="Disordered" evidence="7">
    <location>
        <begin position="723"/>
        <end position="745"/>
    </location>
</feature>
<dbReference type="EMBL" id="FXLY01000002">
    <property type="protein sequence ID" value="SMN17756.1"/>
    <property type="molecule type" value="Genomic_DNA"/>
</dbReference>
<keyword evidence="2" id="KW-0862">Zinc</keyword>
<protein>
    <submittedName>
        <fullName evidence="9">Similar to Saccharomyces cerevisiae YKL038W RGT1 (Ohnolog of YBR033W EDS1) Glucose-responsive transcription factor</fullName>
    </submittedName>
</protein>